<organism evidence="3 4">
    <name type="scientific">Haloechinothrix alba</name>
    <dbReference type="NCBI Taxonomy" id="664784"/>
    <lineage>
        <taxon>Bacteria</taxon>
        <taxon>Bacillati</taxon>
        <taxon>Actinomycetota</taxon>
        <taxon>Actinomycetes</taxon>
        <taxon>Pseudonocardiales</taxon>
        <taxon>Pseudonocardiaceae</taxon>
        <taxon>Haloechinothrix</taxon>
    </lineage>
</organism>
<keyword evidence="2" id="KW-0812">Transmembrane</keyword>
<dbReference type="Proteomes" id="UP000198348">
    <property type="component" value="Unassembled WGS sequence"/>
</dbReference>
<evidence type="ECO:0000256" key="2">
    <source>
        <dbReference type="SAM" id="Phobius"/>
    </source>
</evidence>
<dbReference type="OrthoDB" id="7069254at2"/>
<accession>A0A238V1A7</accession>
<name>A0A238V1A7_9PSEU</name>
<evidence type="ECO:0000313" key="3">
    <source>
        <dbReference type="EMBL" id="SNR28342.1"/>
    </source>
</evidence>
<reference evidence="3 4" key="1">
    <citation type="submission" date="2017-06" db="EMBL/GenBank/DDBJ databases">
        <authorList>
            <person name="Kim H.J."/>
            <person name="Triplett B.A."/>
        </authorList>
    </citation>
    <scope>NUCLEOTIDE SEQUENCE [LARGE SCALE GENOMIC DNA]</scope>
    <source>
        <strain evidence="3 4">DSM 45207</strain>
    </source>
</reference>
<protein>
    <submittedName>
        <fullName evidence="3">Uncharacterized protein</fullName>
    </submittedName>
</protein>
<keyword evidence="2" id="KW-0472">Membrane</keyword>
<sequence length="156" mass="16290">MAGELASGTALLGGLVLLLASLLLLRESLRLRRQAVAAQRTLRRTRAAVAEIERVQHARDEVIGSPESADSDVVRRSYDVISGVPFALLEATPMPKGTVRLLRDAHGAVANSVYSTLWGAGRTIIPSGLPDLSSQPGTGTGTADGPPSADAPDRAE</sequence>
<evidence type="ECO:0000313" key="4">
    <source>
        <dbReference type="Proteomes" id="UP000198348"/>
    </source>
</evidence>
<gene>
    <name evidence="3" type="ORF">SAMN06265360_101201</name>
</gene>
<dbReference type="AlphaFoldDB" id="A0A238V1A7"/>
<proteinExistence type="predicted"/>
<keyword evidence="2" id="KW-1133">Transmembrane helix</keyword>
<keyword evidence="4" id="KW-1185">Reference proteome</keyword>
<dbReference type="RefSeq" id="WP_089299532.1">
    <property type="nucleotide sequence ID" value="NZ_FZNW01000001.1"/>
</dbReference>
<feature type="transmembrane region" description="Helical" evidence="2">
    <location>
        <begin position="6"/>
        <end position="25"/>
    </location>
</feature>
<feature type="region of interest" description="Disordered" evidence="1">
    <location>
        <begin position="128"/>
        <end position="156"/>
    </location>
</feature>
<evidence type="ECO:0000256" key="1">
    <source>
        <dbReference type="SAM" id="MobiDB-lite"/>
    </source>
</evidence>
<dbReference type="EMBL" id="FZNW01000001">
    <property type="protein sequence ID" value="SNR28342.1"/>
    <property type="molecule type" value="Genomic_DNA"/>
</dbReference>